<feature type="chain" id="PRO_5041323286" evidence="2">
    <location>
        <begin position="22"/>
        <end position="331"/>
    </location>
</feature>
<dbReference type="EMBL" id="CAUJNA010000813">
    <property type="protein sequence ID" value="CAJ1381486.1"/>
    <property type="molecule type" value="Genomic_DNA"/>
</dbReference>
<keyword evidence="1" id="KW-0812">Transmembrane</keyword>
<keyword evidence="1" id="KW-1133">Transmembrane helix</keyword>
<feature type="signal peptide" evidence="2">
    <location>
        <begin position="1"/>
        <end position="21"/>
    </location>
</feature>
<feature type="transmembrane region" description="Helical" evidence="1">
    <location>
        <begin position="136"/>
        <end position="156"/>
    </location>
</feature>
<comment type="caution">
    <text evidence="3">The sequence shown here is derived from an EMBL/GenBank/DDBJ whole genome shotgun (WGS) entry which is preliminary data.</text>
</comment>
<evidence type="ECO:0000256" key="2">
    <source>
        <dbReference type="SAM" id="SignalP"/>
    </source>
</evidence>
<reference evidence="3" key="1">
    <citation type="submission" date="2023-08" db="EMBL/GenBank/DDBJ databases">
        <authorList>
            <person name="Chen Y."/>
            <person name="Shah S."/>
            <person name="Dougan E. K."/>
            <person name="Thang M."/>
            <person name="Chan C."/>
        </authorList>
    </citation>
    <scope>NUCLEOTIDE SEQUENCE</scope>
</reference>
<gene>
    <name evidence="3" type="ORF">EVOR1521_LOCUS9159</name>
</gene>
<proteinExistence type="predicted"/>
<keyword evidence="2" id="KW-0732">Signal</keyword>
<keyword evidence="1" id="KW-0472">Membrane</keyword>
<organism evidence="3 4">
    <name type="scientific">Effrenium voratum</name>
    <dbReference type="NCBI Taxonomy" id="2562239"/>
    <lineage>
        <taxon>Eukaryota</taxon>
        <taxon>Sar</taxon>
        <taxon>Alveolata</taxon>
        <taxon>Dinophyceae</taxon>
        <taxon>Suessiales</taxon>
        <taxon>Symbiodiniaceae</taxon>
        <taxon>Effrenium</taxon>
    </lineage>
</organism>
<accession>A0AA36I5J3</accession>
<evidence type="ECO:0000256" key="1">
    <source>
        <dbReference type="SAM" id="Phobius"/>
    </source>
</evidence>
<dbReference type="Proteomes" id="UP001178507">
    <property type="component" value="Unassembled WGS sequence"/>
</dbReference>
<evidence type="ECO:0000313" key="3">
    <source>
        <dbReference type="EMBL" id="CAJ1381486.1"/>
    </source>
</evidence>
<protein>
    <submittedName>
        <fullName evidence="3">Uncharacterized protein</fullName>
    </submittedName>
</protein>
<sequence length="331" mass="35072">MQVPLVPLVPVFWLLATVADGKGGGGSGSSGGGSFAGRTGMVGPATYATPGAFAAVVLVSSGARRRYGRGYNATTPEACTMATQEQIQDACGNLMSQEEQCWDCVACETEDCVGSIGRCDEFLAEMFPQCEEPLDVLGLAVQYAVFAALAGCVIYICYRGWKQCDCSKGGCDDSFLSHRQQRLESPSNRGELPASLALKGWAEAEDEGSVPCTYDLTVDDEGKLSGSRMRANASSFVTGYVNMFSQVTGDIRWHERGDTEMEVSGIIHINDQGVSVAATWVREDQVGGELQLHCGVTVVGQAVGAADIPQAVVLGTVVRDVELSPDLRTRA</sequence>
<dbReference type="AlphaFoldDB" id="A0AA36I5J3"/>
<keyword evidence="4" id="KW-1185">Reference proteome</keyword>
<evidence type="ECO:0000313" key="4">
    <source>
        <dbReference type="Proteomes" id="UP001178507"/>
    </source>
</evidence>
<name>A0AA36I5J3_9DINO</name>